<name>A0ABQ7ZWY7_BRANA</name>
<accession>A0ABQ7ZWY7</accession>
<dbReference type="Proteomes" id="UP000824890">
    <property type="component" value="Unassembled WGS sequence"/>
</dbReference>
<feature type="non-terminal residue" evidence="1">
    <location>
        <position position="1"/>
    </location>
</feature>
<gene>
    <name evidence="1" type="ORF">HID58_060814</name>
</gene>
<protein>
    <submittedName>
        <fullName evidence="1">Uncharacterized protein</fullName>
    </submittedName>
</protein>
<reference evidence="1 2" key="1">
    <citation type="submission" date="2021-05" db="EMBL/GenBank/DDBJ databases">
        <title>Genome Assembly of Synthetic Allotetraploid Brassica napus Reveals Homoeologous Exchanges between Subgenomes.</title>
        <authorList>
            <person name="Davis J.T."/>
        </authorList>
    </citation>
    <scope>NUCLEOTIDE SEQUENCE [LARGE SCALE GENOMIC DNA]</scope>
    <source>
        <strain evidence="2">cv. Da-Ae</strain>
        <tissue evidence="1">Seedling</tissue>
    </source>
</reference>
<keyword evidence="2" id="KW-1185">Reference proteome</keyword>
<evidence type="ECO:0000313" key="1">
    <source>
        <dbReference type="EMBL" id="KAH0884718.1"/>
    </source>
</evidence>
<evidence type="ECO:0000313" key="2">
    <source>
        <dbReference type="Proteomes" id="UP000824890"/>
    </source>
</evidence>
<proteinExistence type="predicted"/>
<dbReference type="EMBL" id="JAGKQM010000014">
    <property type="protein sequence ID" value="KAH0884718.1"/>
    <property type="molecule type" value="Genomic_DNA"/>
</dbReference>
<sequence>LHYFGRLKPRSTETLLLEKRVLFSDLKPSCLIRLMLHSKCSSSGSSSAKRCNTLSTYFDKPLVMKPLRKMVYLIVDHVDLHFLISVCASNSVADSNILASLLACSFILFYWATRRAEELSTKLSSFIGEPLDGLAISPNEGLKRRLYCIAISNRILVPRYSGSQVSLMMVTPEAREGRKPATVLKTIKMLDFHMSTSATLDVRPLKIQWKRRKRALKLSTGETIGDIPVHCLYNNTMSDILLQETRWKLPITRFYLIPFHGCQKPQLSIF</sequence>
<comment type="caution">
    <text evidence="1">The sequence shown here is derived from an EMBL/GenBank/DDBJ whole genome shotgun (WGS) entry which is preliminary data.</text>
</comment>
<organism evidence="1 2">
    <name type="scientific">Brassica napus</name>
    <name type="common">Rape</name>
    <dbReference type="NCBI Taxonomy" id="3708"/>
    <lineage>
        <taxon>Eukaryota</taxon>
        <taxon>Viridiplantae</taxon>
        <taxon>Streptophyta</taxon>
        <taxon>Embryophyta</taxon>
        <taxon>Tracheophyta</taxon>
        <taxon>Spermatophyta</taxon>
        <taxon>Magnoliopsida</taxon>
        <taxon>eudicotyledons</taxon>
        <taxon>Gunneridae</taxon>
        <taxon>Pentapetalae</taxon>
        <taxon>rosids</taxon>
        <taxon>malvids</taxon>
        <taxon>Brassicales</taxon>
        <taxon>Brassicaceae</taxon>
        <taxon>Brassiceae</taxon>
        <taxon>Brassica</taxon>
    </lineage>
</organism>